<name>A0A5B7I8N7_PORTR</name>
<reference evidence="2 3" key="1">
    <citation type="submission" date="2019-05" db="EMBL/GenBank/DDBJ databases">
        <title>Another draft genome of Portunus trituberculatus and its Hox gene families provides insights of decapod evolution.</title>
        <authorList>
            <person name="Jeong J.-H."/>
            <person name="Song I."/>
            <person name="Kim S."/>
            <person name="Choi T."/>
            <person name="Kim D."/>
            <person name="Ryu S."/>
            <person name="Kim W."/>
        </authorList>
    </citation>
    <scope>NUCLEOTIDE SEQUENCE [LARGE SCALE GENOMIC DNA]</scope>
    <source>
        <tissue evidence="2">Muscle</tissue>
    </source>
</reference>
<sequence length="128" mass="14402">MGVMDSLEEEEEEKEEEEVREGRRKDMEKKDGLLKGGGDGGGGGKEKGAWREGNVLSELKIFYALSGHKNGVICGECQGAGERRDVTARRRKGRLVNTAGLPSLQRMADETRERKHQEEKEKEEDNRK</sequence>
<dbReference type="Proteomes" id="UP000324222">
    <property type="component" value="Unassembled WGS sequence"/>
</dbReference>
<accession>A0A5B7I8N7</accession>
<dbReference type="AlphaFoldDB" id="A0A5B7I8N7"/>
<comment type="caution">
    <text evidence="2">The sequence shown here is derived from an EMBL/GenBank/DDBJ whole genome shotgun (WGS) entry which is preliminary data.</text>
</comment>
<organism evidence="2 3">
    <name type="scientific">Portunus trituberculatus</name>
    <name type="common">Swimming crab</name>
    <name type="synonym">Neptunus trituberculatus</name>
    <dbReference type="NCBI Taxonomy" id="210409"/>
    <lineage>
        <taxon>Eukaryota</taxon>
        <taxon>Metazoa</taxon>
        <taxon>Ecdysozoa</taxon>
        <taxon>Arthropoda</taxon>
        <taxon>Crustacea</taxon>
        <taxon>Multicrustacea</taxon>
        <taxon>Malacostraca</taxon>
        <taxon>Eumalacostraca</taxon>
        <taxon>Eucarida</taxon>
        <taxon>Decapoda</taxon>
        <taxon>Pleocyemata</taxon>
        <taxon>Brachyura</taxon>
        <taxon>Eubrachyura</taxon>
        <taxon>Portunoidea</taxon>
        <taxon>Portunidae</taxon>
        <taxon>Portuninae</taxon>
        <taxon>Portunus</taxon>
    </lineage>
</organism>
<protein>
    <submittedName>
        <fullName evidence="2">Uncharacterized protein</fullName>
    </submittedName>
</protein>
<feature type="compositionally biased region" description="Acidic residues" evidence="1">
    <location>
        <begin position="1"/>
        <end position="19"/>
    </location>
</feature>
<evidence type="ECO:0000313" key="2">
    <source>
        <dbReference type="EMBL" id="MPC77867.1"/>
    </source>
</evidence>
<evidence type="ECO:0000313" key="3">
    <source>
        <dbReference type="Proteomes" id="UP000324222"/>
    </source>
</evidence>
<feature type="compositionally biased region" description="Basic and acidic residues" evidence="1">
    <location>
        <begin position="107"/>
        <end position="128"/>
    </location>
</feature>
<feature type="compositionally biased region" description="Gly residues" evidence="1">
    <location>
        <begin position="34"/>
        <end position="43"/>
    </location>
</feature>
<gene>
    <name evidence="2" type="ORF">E2C01_072336</name>
</gene>
<feature type="region of interest" description="Disordered" evidence="1">
    <location>
        <begin position="1"/>
        <end position="51"/>
    </location>
</feature>
<proteinExistence type="predicted"/>
<keyword evidence="3" id="KW-1185">Reference proteome</keyword>
<evidence type="ECO:0000256" key="1">
    <source>
        <dbReference type="SAM" id="MobiDB-lite"/>
    </source>
</evidence>
<dbReference type="EMBL" id="VSRR010046961">
    <property type="protein sequence ID" value="MPC77867.1"/>
    <property type="molecule type" value="Genomic_DNA"/>
</dbReference>
<feature type="compositionally biased region" description="Basic and acidic residues" evidence="1">
    <location>
        <begin position="20"/>
        <end position="33"/>
    </location>
</feature>
<feature type="region of interest" description="Disordered" evidence="1">
    <location>
        <begin position="95"/>
        <end position="128"/>
    </location>
</feature>